<keyword evidence="2" id="KW-1185">Reference proteome</keyword>
<reference evidence="2" key="1">
    <citation type="journal article" date="2019" name="Int. J. Syst. Evol. Microbiol.">
        <title>The Global Catalogue of Microorganisms (GCM) 10K type strain sequencing project: providing services to taxonomists for standard genome sequencing and annotation.</title>
        <authorList>
            <consortium name="The Broad Institute Genomics Platform"/>
            <consortium name="The Broad Institute Genome Sequencing Center for Infectious Disease"/>
            <person name="Wu L."/>
            <person name="Ma J."/>
        </authorList>
    </citation>
    <scope>NUCLEOTIDE SEQUENCE [LARGE SCALE GENOMIC DNA]</scope>
    <source>
        <strain evidence="2">JCM 18657</strain>
    </source>
</reference>
<name>A0ABW2V267_9BACL</name>
<evidence type="ECO:0000313" key="1">
    <source>
        <dbReference type="EMBL" id="MFC7748895.1"/>
    </source>
</evidence>
<accession>A0ABW2V267</accession>
<gene>
    <name evidence="1" type="ORF">ACFQWB_02900</name>
</gene>
<organism evidence="1 2">
    <name type="scientific">Paenibacillus thermoaerophilus</name>
    <dbReference type="NCBI Taxonomy" id="1215385"/>
    <lineage>
        <taxon>Bacteria</taxon>
        <taxon>Bacillati</taxon>
        <taxon>Bacillota</taxon>
        <taxon>Bacilli</taxon>
        <taxon>Bacillales</taxon>
        <taxon>Paenibacillaceae</taxon>
        <taxon>Paenibacillus</taxon>
    </lineage>
</organism>
<dbReference type="RefSeq" id="WP_138788763.1">
    <property type="nucleotide sequence ID" value="NZ_JBHTGQ010000004.1"/>
</dbReference>
<sequence length="183" mass="19761">MPDQPAGLLPPFCRPIPVLLACVLTAGCAGAGPGSRSYSNPYRIEATSAPDTLRAQSLQTAAPEPEGHEGDPHYAALDAASFFFESWQSGDAKLVASTVSREYSESLGLNRRTLLDRLESAMAVHGELQSFELAHFYAENDYQARIGYRLTFVPSSTPEAGELTLVRENGAWRVVPPAALLPR</sequence>
<proteinExistence type="predicted"/>
<evidence type="ECO:0000313" key="2">
    <source>
        <dbReference type="Proteomes" id="UP001596528"/>
    </source>
</evidence>
<protein>
    <submittedName>
        <fullName evidence="1">Uncharacterized protein</fullName>
    </submittedName>
</protein>
<dbReference type="EMBL" id="JBHTGQ010000004">
    <property type="protein sequence ID" value="MFC7748895.1"/>
    <property type="molecule type" value="Genomic_DNA"/>
</dbReference>
<dbReference type="Proteomes" id="UP001596528">
    <property type="component" value="Unassembled WGS sequence"/>
</dbReference>
<comment type="caution">
    <text evidence="1">The sequence shown here is derived from an EMBL/GenBank/DDBJ whole genome shotgun (WGS) entry which is preliminary data.</text>
</comment>